<evidence type="ECO:0000256" key="10">
    <source>
        <dbReference type="SAM" id="MobiDB-lite"/>
    </source>
</evidence>
<feature type="region of interest" description="Disordered" evidence="10">
    <location>
        <begin position="321"/>
        <end position="389"/>
    </location>
</feature>
<gene>
    <name evidence="9" type="primary">SLX4</name>
    <name evidence="11" type="ORF">B0T10DRAFT_554986</name>
</gene>
<dbReference type="SMART" id="SM00384">
    <property type="entry name" value="AT_hook"/>
    <property type="match status" value="3"/>
</dbReference>
<feature type="compositionally biased region" description="Pro residues" evidence="10">
    <location>
        <begin position="706"/>
        <end position="716"/>
    </location>
</feature>
<proteinExistence type="inferred from homology"/>
<dbReference type="InterPro" id="IPR018574">
    <property type="entry name" value="Structure-sp_endonuc_su_Slx4"/>
</dbReference>
<dbReference type="PRINTS" id="PR00929">
    <property type="entry name" value="ATHOOK"/>
</dbReference>
<dbReference type="AlphaFoldDB" id="A0A9P9AU15"/>
<protein>
    <recommendedName>
        <fullName evidence="8 9">Structure-specific endonuclease subunit SLX4</fullName>
    </recommendedName>
</protein>
<keyword evidence="6 9" id="KW-0234">DNA repair</keyword>
<reference evidence="11 12" key="1">
    <citation type="journal article" date="2021" name="Nat. Commun.">
        <title>Genetic determinants of endophytism in the Arabidopsis root mycobiome.</title>
        <authorList>
            <person name="Mesny F."/>
            <person name="Miyauchi S."/>
            <person name="Thiergart T."/>
            <person name="Pickel B."/>
            <person name="Atanasova L."/>
            <person name="Karlsson M."/>
            <person name="Huettel B."/>
            <person name="Barry K.W."/>
            <person name="Haridas S."/>
            <person name="Chen C."/>
            <person name="Bauer D."/>
            <person name="Andreopoulos W."/>
            <person name="Pangilinan J."/>
            <person name="LaButti K."/>
            <person name="Riley R."/>
            <person name="Lipzen A."/>
            <person name="Clum A."/>
            <person name="Drula E."/>
            <person name="Henrissat B."/>
            <person name="Kohler A."/>
            <person name="Grigoriev I.V."/>
            <person name="Martin F.M."/>
            <person name="Hacquard S."/>
        </authorList>
    </citation>
    <scope>NUCLEOTIDE SEQUENCE [LARGE SCALE GENOMIC DNA]</scope>
    <source>
        <strain evidence="11 12">MPI-CAGE-CH-0241</strain>
    </source>
</reference>
<keyword evidence="3 9" id="KW-0597">Phosphoprotein</keyword>
<dbReference type="GO" id="GO:0006310">
    <property type="term" value="P:DNA recombination"/>
    <property type="evidence" value="ECO:0007669"/>
    <property type="project" value="UniProtKB-UniRule"/>
</dbReference>
<comment type="subcellular location">
    <subcellularLocation>
        <location evidence="1 9">Nucleus</location>
    </subcellularLocation>
</comment>
<feature type="compositionally biased region" description="Polar residues" evidence="10">
    <location>
        <begin position="61"/>
        <end position="74"/>
    </location>
</feature>
<evidence type="ECO:0000313" key="12">
    <source>
        <dbReference type="Proteomes" id="UP000777438"/>
    </source>
</evidence>
<evidence type="ECO:0000256" key="3">
    <source>
        <dbReference type="ARBA" id="ARBA00022553"/>
    </source>
</evidence>
<evidence type="ECO:0000256" key="4">
    <source>
        <dbReference type="ARBA" id="ARBA00022763"/>
    </source>
</evidence>
<comment type="function">
    <text evidence="9">Regulatory subunit of the SLX1-SLX4 structure-specific endonuclease that resolves DNA secondary structures generated during DNA repair and recombination. Has endonuclease activity towards branched DNA substrates, introducing single-strand cuts in duplex DNA close to junctions with ss-DNA.</text>
</comment>
<dbReference type="GO" id="GO:0017108">
    <property type="term" value="F:5'-flap endonuclease activity"/>
    <property type="evidence" value="ECO:0007669"/>
    <property type="project" value="InterPro"/>
</dbReference>
<dbReference type="GO" id="GO:0003677">
    <property type="term" value="F:DNA binding"/>
    <property type="evidence" value="ECO:0007669"/>
    <property type="project" value="InterPro"/>
</dbReference>
<dbReference type="CDD" id="cd22999">
    <property type="entry name" value="SAP_SLX4"/>
    <property type="match status" value="1"/>
</dbReference>
<dbReference type="InterPro" id="IPR027784">
    <property type="entry name" value="Slx4_ascomycetes"/>
</dbReference>
<dbReference type="InterPro" id="IPR000637">
    <property type="entry name" value="HMGI/Y_DNA-bd_CS"/>
</dbReference>
<comment type="subunit">
    <text evidence="9">Forms a heterodimer with SLX1.</text>
</comment>
<dbReference type="PROSITE" id="PS00354">
    <property type="entry name" value="HMGI_Y"/>
    <property type="match status" value="1"/>
</dbReference>
<keyword evidence="5 9" id="KW-0233">DNA recombination</keyword>
<keyword evidence="7 9" id="KW-0539">Nucleus</keyword>
<dbReference type="OrthoDB" id="5349119at2759"/>
<dbReference type="GO" id="GO:0006260">
    <property type="term" value="P:DNA replication"/>
    <property type="evidence" value="ECO:0007669"/>
    <property type="project" value="InterPro"/>
</dbReference>
<comment type="similarity">
    <text evidence="2 9">Belongs to the SLX4 family.</text>
</comment>
<dbReference type="Proteomes" id="UP000777438">
    <property type="component" value="Unassembled WGS sequence"/>
</dbReference>
<dbReference type="InterPro" id="IPR017956">
    <property type="entry name" value="AT_hook_DNA-bd_motif"/>
</dbReference>
<dbReference type="GO" id="GO:0006281">
    <property type="term" value="P:DNA repair"/>
    <property type="evidence" value="ECO:0007669"/>
    <property type="project" value="UniProtKB-UniRule"/>
</dbReference>
<evidence type="ECO:0000256" key="7">
    <source>
        <dbReference type="ARBA" id="ARBA00023242"/>
    </source>
</evidence>
<evidence type="ECO:0000256" key="5">
    <source>
        <dbReference type="ARBA" id="ARBA00023172"/>
    </source>
</evidence>
<feature type="compositionally biased region" description="Basic residues" evidence="10">
    <location>
        <begin position="164"/>
        <end position="175"/>
    </location>
</feature>
<sequence>MASSNVFRSSPVHGPRRDSLGLETSSPGLPPLQDILSQRYSRPPPRSGSKAISIPGGASANFISASSLFNSTGMPSARPAQVAGDSMVEQPRSPDLSDSSVEIIQITKPRKSRGTKGALKAASGVKKPSQQKSTKGEKKGKQPQAKADTNEGDAGNLNAGSKARNTKLRATKKKGTTSEHFEPAATAEPSLSTKPKEANVNEPLNLEPAGTRRLNWTPPAQKIVINLDSGSSALKHPASSEIDIPRAPVFKDLVHGYSCIDQIPQSASTVPSDEETSFLKKRKRIELVAIRDGNAVESDILQKSPTKKKAPKKKARTITELATAAYRNPSLSDETPPSPSILDHFPPENADSGTANETTKQGKGKANARKRPSKASKKKAPPPKPILLSPGAALDQAARQDYVFGTSSQLAREPSPSVLRDIQAALKHPNEPEYVDVTTMINSDGIEPSERRSRLWDAAARDAEGDLFDVEVVDLVEGSPQLPMANRESDPFGYFGGGAPGETHADRLEVVPSDAAASFVNLSDILPSPGEKAIQIDGDSPYFSESDLSTSTNICAPRSPQLELPRQSAAPKNPQQQDSVAVDLPLRPDFDALTDVQLAKEIKTYGFKPIKRRTAMIAMLDQCWQSKVRLGQVGIHTSITRSTAASTSTRAESSAAAASPGKKPRGRPRKGSATASKPQDPPPTPSPQKKSGGRPRKNSINASEPQEPPPSAQPPETPKRPRGRPRKDSLCSPSTTSPRPKAKSISPKKSSAAHSPSRRKKCRGPVVEIPDSASENGTDLASSPSSTIEQMFSSPPPLDLSLSTADENEQSLLASPDDQHIALFDHITKAIKSAPRTKDPENPSWHEKILLYDPLVLEDLATWLNSGELTRVGCDTEVSPGEVKQWCESKSICCLMKVNLRGKQRKRF</sequence>
<comment type="caution">
    <text evidence="11">The sequence shown here is derived from an EMBL/GenBank/DDBJ whole genome shotgun (WGS) entry which is preliminary data.</text>
</comment>
<name>A0A9P9AU15_9HYPO</name>
<evidence type="ECO:0000256" key="1">
    <source>
        <dbReference type="ARBA" id="ARBA00004123"/>
    </source>
</evidence>
<keyword evidence="4 9" id="KW-0227">DNA damage</keyword>
<feature type="compositionally biased region" description="Polar residues" evidence="10">
    <location>
        <begin position="351"/>
        <end position="361"/>
    </location>
</feature>
<evidence type="ECO:0000256" key="8">
    <source>
        <dbReference type="ARBA" id="ARBA00029496"/>
    </source>
</evidence>
<feature type="region of interest" description="Disordered" evidence="10">
    <location>
        <begin position="641"/>
        <end position="803"/>
    </location>
</feature>
<feature type="compositionally biased region" description="Low complexity" evidence="10">
    <location>
        <begin position="737"/>
        <end position="755"/>
    </location>
</feature>
<feature type="compositionally biased region" description="Low complexity" evidence="10">
    <location>
        <begin position="641"/>
        <end position="661"/>
    </location>
</feature>
<accession>A0A9P9AU15</accession>
<evidence type="ECO:0000256" key="6">
    <source>
        <dbReference type="ARBA" id="ARBA00023204"/>
    </source>
</evidence>
<dbReference type="Pfam" id="PF09494">
    <property type="entry name" value="Slx4"/>
    <property type="match status" value="1"/>
</dbReference>
<dbReference type="GO" id="GO:0033557">
    <property type="term" value="C:Slx1-Slx4 complex"/>
    <property type="evidence" value="ECO:0007669"/>
    <property type="project" value="UniProtKB-UniRule"/>
</dbReference>
<feature type="compositionally biased region" description="Basic residues" evidence="10">
    <location>
        <begin position="362"/>
        <end position="381"/>
    </location>
</feature>
<evidence type="ECO:0000256" key="2">
    <source>
        <dbReference type="ARBA" id="ARBA00006661"/>
    </source>
</evidence>
<keyword evidence="12" id="KW-1185">Reference proteome</keyword>
<feature type="region of interest" description="Disordered" evidence="10">
    <location>
        <begin position="1"/>
        <end position="215"/>
    </location>
</feature>
<evidence type="ECO:0000256" key="9">
    <source>
        <dbReference type="HAMAP-Rule" id="MF_03110"/>
    </source>
</evidence>
<feature type="compositionally biased region" description="Polar residues" evidence="10">
    <location>
        <begin position="773"/>
        <end position="792"/>
    </location>
</feature>
<dbReference type="HAMAP" id="MF_03110">
    <property type="entry name" value="Endonuc_su_Slx4"/>
    <property type="match status" value="1"/>
</dbReference>
<dbReference type="GO" id="GO:0006355">
    <property type="term" value="P:regulation of DNA-templated transcription"/>
    <property type="evidence" value="ECO:0007669"/>
    <property type="project" value="InterPro"/>
</dbReference>
<dbReference type="EMBL" id="JAGPYM010000001">
    <property type="protein sequence ID" value="KAH6900451.1"/>
    <property type="molecule type" value="Genomic_DNA"/>
</dbReference>
<organism evidence="11 12">
    <name type="scientific">Thelonectria olida</name>
    <dbReference type="NCBI Taxonomy" id="1576542"/>
    <lineage>
        <taxon>Eukaryota</taxon>
        <taxon>Fungi</taxon>
        <taxon>Dikarya</taxon>
        <taxon>Ascomycota</taxon>
        <taxon>Pezizomycotina</taxon>
        <taxon>Sordariomycetes</taxon>
        <taxon>Hypocreomycetidae</taxon>
        <taxon>Hypocreales</taxon>
        <taxon>Nectriaceae</taxon>
        <taxon>Thelonectria</taxon>
    </lineage>
</organism>
<comment type="PTM">
    <text evidence="9">Phosphorylated in response to DNA damage.</text>
</comment>
<evidence type="ECO:0000313" key="11">
    <source>
        <dbReference type="EMBL" id="KAH6900451.1"/>
    </source>
</evidence>